<proteinExistence type="predicted"/>
<dbReference type="EMBL" id="WVRA01000003">
    <property type="protein sequence ID" value="NOE18723.1"/>
    <property type="molecule type" value="Genomic_DNA"/>
</dbReference>
<evidence type="ECO:0000313" key="2">
    <source>
        <dbReference type="EMBL" id="NOE18723.1"/>
    </source>
</evidence>
<accession>A0AA90YWV2</accession>
<dbReference type="InterPro" id="IPR009506">
    <property type="entry name" value="YjiS-like"/>
</dbReference>
<feature type="domain" description="YjiS-like" evidence="1">
    <location>
        <begin position="31"/>
        <end position="64"/>
    </location>
</feature>
<evidence type="ECO:0000259" key="1">
    <source>
        <dbReference type="Pfam" id="PF06568"/>
    </source>
</evidence>
<gene>
    <name evidence="2" type="ORF">GS634_11395</name>
</gene>
<dbReference type="AlphaFoldDB" id="A0AA90YWV2"/>
<name>A0AA90YWV2_9RHOB</name>
<dbReference type="RefSeq" id="WP_171330125.1">
    <property type="nucleotide sequence ID" value="NZ_WVRA01000003.1"/>
</dbReference>
<sequence>MAALDTTRFASTGSFGLVGRIGAFLVSAVNAAVEWNDARVTRNALTGLSDRELEDIGLCRGDIDAIAQGRR</sequence>
<dbReference type="Proteomes" id="UP000597886">
    <property type="component" value="Unassembled WGS sequence"/>
</dbReference>
<evidence type="ECO:0000313" key="3">
    <source>
        <dbReference type="Proteomes" id="UP000597886"/>
    </source>
</evidence>
<protein>
    <submittedName>
        <fullName evidence="2">DUF1127 domain-containing protein</fullName>
    </submittedName>
</protein>
<comment type="caution">
    <text evidence="2">The sequence shown here is derived from an EMBL/GenBank/DDBJ whole genome shotgun (WGS) entry which is preliminary data.</text>
</comment>
<organism evidence="2 3">
    <name type="scientific">Ruegeria atlantica</name>
    <dbReference type="NCBI Taxonomy" id="81569"/>
    <lineage>
        <taxon>Bacteria</taxon>
        <taxon>Pseudomonadati</taxon>
        <taxon>Pseudomonadota</taxon>
        <taxon>Alphaproteobacteria</taxon>
        <taxon>Rhodobacterales</taxon>
        <taxon>Roseobacteraceae</taxon>
        <taxon>Ruegeria</taxon>
    </lineage>
</organism>
<dbReference type="Pfam" id="PF06568">
    <property type="entry name" value="YjiS-like"/>
    <property type="match status" value="1"/>
</dbReference>
<reference evidence="2" key="1">
    <citation type="submission" date="2019-12" db="EMBL/GenBank/DDBJ databases">
        <title>Ruegeria JWLKs population differentiation of coral mucus and skeleton niches.</title>
        <authorList>
            <person name="Luo D."/>
        </authorList>
    </citation>
    <scope>NUCLEOTIDE SEQUENCE</scope>
    <source>
        <strain evidence="2">HKCCD6181</strain>
    </source>
</reference>